<dbReference type="PANTHER" id="PTHR43278:SF1">
    <property type="entry name" value="IRON-SULFUR FLAVOPROTEIN MJ1083"/>
    <property type="match status" value="1"/>
</dbReference>
<name>X1QGB0_9ZZZZ</name>
<dbReference type="GO" id="GO:0016491">
    <property type="term" value="F:oxidoreductase activity"/>
    <property type="evidence" value="ECO:0007669"/>
    <property type="project" value="InterPro"/>
</dbReference>
<dbReference type="InterPro" id="IPR005025">
    <property type="entry name" value="FMN_Rdtase-like_dom"/>
</dbReference>
<dbReference type="InterPro" id="IPR051796">
    <property type="entry name" value="ISF_SsuE-like"/>
</dbReference>
<dbReference type="Gene3D" id="3.40.50.360">
    <property type="match status" value="1"/>
</dbReference>
<sequence length="49" mass="5292">MKAIGVSGSPRVSGNTEILTRHTLEAIEEEGLTTELIRLAELDIRPCNG</sequence>
<evidence type="ECO:0000256" key="2">
    <source>
        <dbReference type="ARBA" id="ARBA00022643"/>
    </source>
</evidence>
<dbReference type="EMBL" id="BARV01045277">
    <property type="protein sequence ID" value="GAI67263.1"/>
    <property type="molecule type" value="Genomic_DNA"/>
</dbReference>
<accession>X1QGB0</accession>
<keyword evidence="2" id="KW-0288">FMN</keyword>
<keyword evidence="1" id="KW-0285">Flavoprotein</keyword>
<comment type="caution">
    <text evidence="4">The sequence shown here is derived from an EMBL/GenBank/DDBJ whole genome shotgun (WGS) entry which is preliminary data.</text>
</comment>
<dbReference type="PANTHER" id="PTHR43278">
    <property type="entry name" value="NAD(P)H-DEPENDENT FMN-CONTAINING OXIDOREDUCTASE YWQN-RELATED"/>
    <property type="match status" value="1"/>
</dbReference>
<gene>
    <name evidence="4" type="ORF">S06H3_66439</name>
</gene>
<organism evidence="4">
    <name type="scientific">marine sediment metagenome</name>
    <dbReference type="NCBI Taxonomy" id="412755"/>
    <lineage>
        <taxon>unclassified sequences</taxon>
        <taxon>metagenomes</taxon>
        <taxon>ecological metagenomes</taxon>
    </lineage>
</organism>
<feature type="non-terminal residue" evidence="4">
    <location>
        <position position="49"/>
    </location>
</feature>
<evidence type="ECO:0000313" key="4">
    <source>
        <dbReference type="EMBL" id="GAI67263.1"/>
    </source>
</evidence>
<feature type="domain" description="NADPH-dependent FMN reductase-like" evidence="3">
    <location>
        <begin position="1"/>
        <end position="47"/>
    </location>
</feature>
<dbReference type="SUPFAM" id="SSF52218">
    <property type="entry name" value="Flavoproteins"/>
    <property type="match status" value="1"/>
</dbReference>
<reference evidence="4" key="1">
    <citation type="journal article" date="2014" name="Front. Microbiol.">
        <title>High frequency of phylogenetically diverse reductive dehalogenase-homologous genes in deep subseafloor sedimentary metagenomes.</title>
        <authorList>
            <person name="Kawai M."/>
            <person name="Futagami T."/>
            <person name="Toyoda A."/>
            <person name="Takaki Y."/>
            <person name="Nishi S."/>
            <person name="Hori S."/>
            <person name="Arai W."/>
            <person name="Tsubouchi T."/>
            <person name="Morono Y."/>
            <person name="Uchiyama I."/>
            <person name="Ito T."/>
            <person name="Fujiyama A."/>
            <person name="Inagaki F."/>
            <person name="Takami H."/>
        </authorList>
    </citation>
    <scope>NUCLEOTIDE SEQUENCE</scope>
    <source>
        <strain evidence="4">Expedition CK06-06</strain>
    </source>
</reference>
<dbReference type="Pfam" id="PF03358">
    <property type="entry name" value="FMN_red"/>
    <property type="match status" value="1"/>
</dbReference>
<dbReference type="AlphaFoldDB" id="X1QGB0"/>
<proteinExistence type="predicted"/>
<evidence type="ECO:0000256" key="1">
    <source>
        <dbReference type="ARBA" id="ARBA00022630"/>
    </source>
</evidence>
<protein>
    <recommendedName>
        <fullName evidence="3">NADPH-dependent FMN reductase-like domain-containing protein</fullName>
    </recommendedName>
</protein>
<dbReference type="InterPro" id="IPR029039">
    <property type="entry name" value="Flavoprotein-like_sf"/>
</dbReference>
<evidence type="ECO:0000259" key="3">
    <source>
        <dbReference type="Pfam" id="PF03358"/>
    </source>
</evidence>